<dbReference type="InterPro" id="IPR009326">
    <property type="entry name" value="DUF984"/>
</dbReference>
<evidence type="ECO:0000259" key="1">
    <source>
        <dbReference type="SMART" id="SM01022"/>
    </source>
</evidence>
<dbReference type="InterPro" id="IPR015947">
    <property type="entry name" value="PUA-like_sf"/>
</dbReference>
<dbReference type="Gene3D" id="3.10.400.10">
    <property type="entry name" value="Sulfate adenylyltransferase"/>
    <property type="match status" value="1"/>
</dbReference>
<dbReference type="EMBL" id="JAAGPU010000013">
    <property type="protein sequence ID" value="NEU04836.1"/>
    <property type="molecule type" value="Genomic_DNA"/>
</dbReference>
<dbReference type="Proteomes" id="UP000481872">
    <property type="component" value="Unassembled WGS sequence"/>
</dbReference>
<keyword evidence="3" id="KW-1185">Reference proteome</keyword>
<reference evidence="2 3" key="1">
    <citation type="submission" date="2020-02" db="EMBL/GenBank/DDBJ databases">
        <title>Genome assembly of a novel Clostridium senegalense strain.</title>
        <authorList>
            <person name="Gupta T.B."/>
            <person name="Jauregui R."/>
            <person name="Maclean P."/>
            <person name="Nawarathana A."/>
            <person name="Brightwell G."/>
        </authorList>
    </citation>
    <scope>NUCLEOTIDE SEQUENCE [LARGE SCALE GENOMIC DNA]</scope>
    <source>
        <strain evidence="2 3">AGRFS4</strain>
    </source>
</reference>
<accession>A0A6M0H272</accession>
<organism evidence="2 3">
    <name type="scientific">Clostridium senegalense</name>
    <dbReference type="NCBI Taxonomy" id="1465809"/>
    <lineage>
        <taxon>Bacteria</taxon>
        <taxon>Bacillati</taxon>
        <taxon>Bacillota</taxon>
        <taxon>Clostridia</taxon>
        <taxon>Eubacteriales</taxon>
        <taxon>Clostridiaceae</taxon>
        <taxon>Clostridium</taxon>
    </lineage>
</organism>
<evidence type="ECO:0000313" key="3">
    <source>
        <dbReference type="Proteomes" id="UP000481872"/>
    </source>
</evidence>
<dbReference type="PANTHER" id="PTHR39203">
    <property type="entry name" value="CYTOPLASMIC PROTEIN-RELATED"/>
    <property type="match status" value="1"/>
</dbReference>
<dbReference type="SMART" id="SM01022">
    <property type="entry name" value="ASCH"/>
    <property type="match status" value="1"/>
</dbReference>
<protein>
    <submittedName>
        <fullName evidence="2">ASCH domain-containing protein</fullName>
    </submittedName>
</protein>
<comment type="caution">
    <text evidence="2">The sequence shown here is derived from an EMBL/GenBank/DDBJ whole genome shotgun (WGS) entry which is preliminary data.</text>
</comment>
<feature type="domain" description="ASCH" evidence="1">
    <location>
        <begin position="32"/>
        <end position="155"/>
    </location>
</feature>
<sequence length="156" mass="18329">MVKDKSVKDMWEKYLISIGENIINTNKKYTAWYFCADEESANNLADLTREGIKRGTTSLYDLYKLENEELPEVGEYAIITDWDGVAKCLIRNKKVTILPFKDVGKELAAIEGEGDKSLNYWRKVHIDFFTRELKNLEMEFTEDRMVVFEEFEVVYK</sequence>
<dbReference type="RefSeq" id="WP_199869802.1">
    <property type="nucleotide sequence ID" value="NZ_JAAGPU010000013.1"/>
</dbReference>
<proteinExistence type="predicted"/>
<gene>
    <name evidence="2" type="ORF">G3M99_08210</name>
</gene>
<name>A0A6M0H272_9CLOT</name>
<dbReference type="CDD" id="cd06553">
    <property type="entry name" value="ASCH_Ef3133_like"/>
    <property type="match status" value="1"/>
</dbReference>
<dbReference type="AlphaFoldDB" id="A0A6M0H272"/>
<dbReference type="PIRSF" id="PIRSF021320">
    <property type="entry name" value="DUF984"/>
    <property type="match status" value="1"/>
</dbReference>
<dbReference type="InterPro" id="IPR007374">
    <property type="entry name" value="ASCH_domain"/>
</dbReference>
<evidence type="ECO:0000313" key="2">
    <source>
        <dbReference type="EMBL" id="NEU04836.1"/>
    </source>
</evidence>
<dbReference type="SUPFAM" id="SSF88697">
    <property type="entry name" value="PUA domain-like"/>
    <property type="match status" value="1"/>
</dbReference>
<dbReference type="PANTHER" id="PTHR39203:SF1">
    <property type="entry name" value="CYTOPLASMIC PROTEIN"/>
    <property type="match status" value="1"/>
</dbReference>
<dbReference type="Pfam" id="PF04266">
    <property type="entry name" value="ASCH"/>
    <property type="match status" value="1"/>
</dbReference>